<dbReference type="VEuPathDB" id="FungiDB:PC110_g12399"/>
<feature type="transmembrane region" description="Helical" evidence="7">
    <location>
        <begin position="802"/>
        <end position="823"/>
    </location>
</feature>
<feature type="transmembrane region" description="Helical" evidence="7">
    <location>
        <begin position="981"/>
        <end position="999"/>
    </location>
</feature>
<feature type="region of interest" description="Disordered" evidence="6">
    <location>
        <begin position="1"/>
        <end position="20"/>
    </location>
</feature>
<feature type="transmembrane region" description="Helical" evidence="7">
    <location>
        <begin position="174"/>
        <end position="200"/>
    </location>
</feature>
<protein>
    <submittedName>
        <fullName evidence="8">Uncharacterized protein</fullName>
    </submittedName>
</protein>
<feature type="transmembrane region" description="Helical" evidence="7">
    <location>
        <begin position="924"/>
        <end position="941"/>
    </location>
</feature>
<dbReference type="AlphaFoldDB" id="A0A8T1FFW8"/>
<dbReference type="GO" id="GO:0016020">
    <property type="term" value="C:membrane"/>
    <property type="evidence" value="ECO:0007669"/>
    <property type="project" value="UniProtKB-SubCell"/>
</dbReference>
<dbReference type="Proteomes" id="UP000688947">
    <property type="component" value="Unassembled WGS sequence"/>
</dbReference>
<dbReference type="Proteomes" id="UP000697107">
    <property type="component" value="Unassembled WGS sequence"/>
</dbReference>
<dbReference type="PANTHER" id="PTHR31585">
    <property type="entry name" value="FOLATE-BIOPTERIN TRANSPORTER 1, CHLOROPLASTIC"/>
    <property type="match status" value="1"/>
</dbReference>
<dbReference type="EMBL" id="RCML01000516">
    <property type="protein sequence ID" value="KAG2974832.1"/>
    <property type="molecule type" value="Genomic_DNA"/>
</dbReference>
<feature type="transmembrane region" description="Helical" evidence="7">
    <location>
        <begin position="882"/>
        <end position="912"/>
    </location>
</feature>
<evidence type="ECO:0000256" key="4">
    <source>
        <dbReference type="ARBA" id="ARBA00022989"/>
    </source>
</evidence>
<feature type="transmembrane region" description="Helical" evidence="7">
    <location>
        <begin position="948"/>
        <end position="969"/>
    </location>
</feature>
<feature type="transmembrane region" description="Helical" evidence="7">
    <location>
        <begin position="76"/>
        <end position="98"/>
    </location>
</feature>
<reference evidence="8" key="1">
    <citation type="submission" date="2018-10" db="EMBL/GenBank/DDBJ databases">
        <title>Effector identification in a new, highly contiguous assembly of the strawberry crown rot pathogen Phytophthora cactorum.</title>
        <authorList>
            <person name="Armitage A.D."/>
            <person name="Nellist C.F."/>
            <person name="Bates H."/>
            <person name="Vickerstaff R.J."/>
            <person name="Harrison R.J."/>
        </authorList>
    </citation>
    <scope>NUCLEOTIDE SEQUENCE</scope>
    <source>
        <strain evidence="8">P415</strain>
    </source>
</reference>
<keyword evidence="2" id="KW-0813">Transport</keyword>
<evidence type="ECO:0000256" key="6">
    <source>
        <dbReference type="SAM" id="MobiDB-lite"/>
    </source>
</evidence>
<dbReference type="PANTHER" id="PTHR31585:SF5">
    <property type="entry name" value="RNA-BINDING S4 DOMAIN-CONTAINING PROTEIN"/>
    <property type="match status" value="1"/>
</dbReference>
<accession>A0A8T1FFW8</accession>
<keyword evidence="4 7" id="KW-1133">Transmembrane helix</keyword>
<feature type="transmembrane region" description="Helical" evidence="7">
    <location>
        <begin position="1100"/>
        <end position="1123"/>
    </location>
</feature>
<feature type="transmembrane region" description="Helical" evidence="7">
    <location>
        <begin position="250"/>
        <end position="271"/>
    </location>
</feature>
<reference evidence="9" key="2">
    <citation type="submission" date="2021-01" db="EMBL/GenBank/DDBJ databases">
        <title>Phytophthora aleatoria, a newly-described species from Pinus radiata is distinct from Phytophthora cactorum isolates based on comparative genomics.</title>
        <authorList>
            <person name="Mcdougal R."/>
            <person name="Panda P."/>
            <person name="Williams N."/>
            <person name="Studholme D.J."/>
        </authorList>
    </citation>
    <scope>NUCLEOTIDE SEQUENCE</scope>
    <source>
        <strain evidence="9">NZFS 3830</strain>
    </source>
</reference>
<feature type="transmembrane region" description="Helical" evidence="7">
    <location>
        <begin position="760"/>
        <end position="782"/>
    </location>
</feature>
<comment type="subcellular location">
    <subcellularLocation>
        <location evidence="1">Membrane</location>
        <topology evidence="1">Multi-pass membrane protein</topology>
    </subcellularLocation>
</comment>
<evidence type="ECO:0000256" key="2">
    <source>
        <dbReference type="ARBA" id="ARBA00022448"/>
    </source>
</evidence>
<evidence type="ECO:0000256" key="1">
    <source>
        <dbReference type="ARBA" id="ARBA00004141"/>
    </source>
</evidence>
<feature type="transmembrane region" description="Helical" evidence="7">
    <location>
        <begin position="118"/>
        <end position="139"/>
    </location>
</feature>
<feature type="transmembrane region" description="Helical" evidence="7">
    <location>
        <begin position="476"/>
        <end position="497"/>
    </location>
</feature>
<feature type="transmembrane region" description="Helical" evidence="7">
    <location>
        <begin position="221"/>
        <end position="244"/>
    </location>
</feature>
<dbReference type="VEuPathDB" id="FungiDB:PC110_g12400"/>
<feature type="transmembrane region" description="Helical" evidence="7">
    <location>
        <begin position="146"/>
        <end position="168"/>
    </location>
</feature>
<evidence type="ECO:0000256" key="5">
    <source>
        <dbReference type="ARBA" id="ARBA00023136"/>
    </source>
</evidence>
<dbReference type="EMBL" id="JAENGZ010001216">
    <property type="protein sequence ID" value="KAG6949704.1"/>
    <property type="molecule type" value="Genomic_DNA"/>
</dbReference>
<organism evidence="8 10">
    <name type="scientific">Phytophthora cactorum</name>
    <dbReference type="NCBI Taxonomy" id="29920"/>
    <lineage>
        <taxon>Eukaryota</taxon>
        <taxon>Sar</taxon>
        <taxon>Stramenopiles</taxon>
        <taxon>Oomycota</taxon>
        <taxon>Peronosporomycetes</taxon>
        <taxon>Peronosporales</taxon>
        <taxon>Peronosporaceae</taxon>
        <taxon>Phytophthora</taxon>
    </lineage>
</organism>
<evidence type="ECO:0000313" key="8">
    <source>
        <dbReference type="EMBL" id="KAG2974832.1"/>
    </source>
</evidence>
<comment type="caution">
    <text evidence="8">The sequence shown here is derived from an EMBL/GenBank/DDBJ whole genome shotgun (WGS) entry which is preliminary data.</text>
</comment>
<evidence type="ECO:0000256" key="7">
    <source>
        <dbReference type="SAM" id="Phobius"/>
    </source>
</evidence>
<feature type="transmembrane region" description="Helical" evidence="7">
    <location>
        <begin position="726"/>
        <end position="748"/>
    </location>
</feature>
<feature type="transmembrane region" description="Helical" evidence="7">
    <location>
        <begin position="1011"/>
        <end position="1028"/>
    </location>
</feature>
<dbReference type="OrthoDB" id="163711at2759"/>
<keyword evidence="5 7" id="KW-0472">Membrane</keyword>
<evidence type="ECO:0000256" key="3">
    <source>
        <dbReference type="ARBA" id="ARBA00022692"/>
    </source>
</evidence>
<keyword evidence="3 7" id="KW-0812">Transmembrane</keyword>
<dbReference type="Pfam" id="PF03092">
    <property type="entry name" value="BT1"/>
    <property type="match status" value="2"/>
</dbReference>
<proteinExistence type="predicted"/>
<evidence type="ECO:0000313" key="10">
    <source>
        <dbReference type="Proteomes" id="UP000697107"/>
    </source>
</evidence>
<feature type="transmembrane region" description="Helical" evidence="7">
    <location>
        <begin position="518"/>
        <end position="541"/>
    </location>
</feature>
<feature type="transmembrane region" description="Helical" evidence="7">
    <location>
        <begin position="835"/>
        <end position="853"/>
    </location>
</feature>
<feature type="transmembrane region" description="Helical" evidence="7">
    <location>
        <begin position="366"/>
        <end position="388"/>
    </location>
</feature>
<sequence>MYDSDYDPKTVNGMVPQPPPARMDFTTFDSPLDFNASGMSFEDQDGRFVAGEQFYNHEMYGSLRKGGAVDFLSMECLGLVAATFTSMLSYQALLVLVQPMYNTQLGLSSSEIVAVERLIQMPMALSFVVGLLSDCYPIMGLRRKGYMILGCIINAVAVFAIAGVSAYLGSDSTASNGIVVLALVLVALASIGCIITYVCVHTRVIEYSQRESLRDRGAIQVSYLIFRRFVSIFTSVLSFLALGTGSEPNISVSTAMIVLGIISILPLPLVFRYWNEEVYSLNTSMKIRSQILWKIMQQKAVWRILAFIWFFTLFLGIKFRDSNSVISQWAGASGDNSLLVKTIQDFVMIGIMLLWRYLFLNRLWPIFFALAPAFQILPNLFVSLMVALDMARDRYFYRVFYSLTYVADGIGLLNTIVPVTEIVQEGSEGALVGLTLTLQRCVNIFVDTNAYGAFQGSNYFSASEVAADSSDARWDVLLSLFLNFALNALAWVGLFFLPSQKLDAQQLRMYGGFTKAASGGILAVCLVLFIYSLVVTLMSLVPSTSCLTLVGADRNSLKLPTAPKTEEVLVVDLTGRLCRSTIKATPSMELKMDFKHLQSPSFDLREADGLPLQTISAIRDAEASVLETGAGQPLYNSEIYGGLRKGGAVKFFSRYCVGLVAATFSSTFAVECLNSTVQPMLKQHFGLTPAQLAASQRLTSMPLILSFLFGLLSDCYPIMGLRRKAYTLLGLVTSVTSIWFLAGLNAYAESFASGTAGTGLAVLVIAFAAFASMGNIIMYVGIHTRVIELSQREPLGLRGSILATYLIFRCVVYIITDACVYAVRLSATSTSSHQTTALIVFGFIIALPVPLICKFWDEKRYSLSTTVKTRGQILWKIMQQKAVWSVLAFQCFFTLFNQISFSGPSLIISVWAGASGDNPFVQQLMYYGATIVTMLVWRYYFMNRPWRSFYAACPLLLIVPQLIVSILVSQDILRDRLFYRLMTLFSSVSFAIGWLSSVVPLTEIIQEGSEGAMVGLTLSLYFLVDIFVQTNSVGLFEGSNFYDVAAVAADTTGARGDVLKALILNYGINALSMFGLFFLPRQKLDTQQLRSYGGYTKCASAAIVTFAVILFLYSFSISIMTFVPGTACIRINGGAGC</sequence>
<feature type="transmembrane region" description="Helical" evidence="7">
    <location>
        <begin position="300"/>
        <end position="319"/>
    </location>
</feature>
<feature type="transmembrane region" description="Helical" evidence="7">
    <location>
        <begin position="339"/>
        <end position="359"/>
    </location>
</feature>
<evidence type="ECO:0000313" key="9">
    <source>
        <dbReference type="EMBL" id="KAG6949704.1"/>
    </source>
</evidence>
<name>A0A8T1FFW8_9STRA</name>
<dbReference type="InterPro" id="IPR039309">
    <property type="entry name" value="BT1"/>
</dbReference>
<gene>
    <name evidence="9" type="ORF">JG687_00014688</name>
    <name evidence="8" type="ORF">PC118_g14300</name>
</gene>
<feature type="transmembrane region" description="Helical" evidence="7">
    <location>
        <begin position="1061"/>
        <end position="1079"/>
    </location>
</feature>